<reference evidence="4 5" key="1">
    <citation type="journal article" date="2013" name="BMC Microbiol.">
        <title>Identification of the type II cytochrome c maturation pathway in anammox bacteria by comparative genomics.</title>
        <authorList>
            <person name="Ferousi C."/>
            <person name="Speth D.R."/>
            <person name="Reimann J."/>
            <person name="Op den Camp H.J."/>
            <person name="Allen J.W."/>
            <person name="Keltjens J.T."/>
            <person name="Jetten M.S."/>
        </authorList>
    </citation>
    <scope>NUCLEOTIDE SEQUENCE [LARGE SCALE GENOMIC DNA]</scope>
    <source>
        <strain evidence="4">RU1</strain>
    </source>
</reference>
<dbReference type="GO" id="GO:0016740">
    <property type="term" value="F:transferase activity"/>
    <property type="evidence" value="ECO:0007669"/>
    <property type="project" value="UniProtKB-KW"/>
</dbReference>
<dbReference type="CDD" id="cd00211">
    <property type="entry name" value="PTS_IIA_fru"/>
    <property type="match status" value="1"/>
</dbReference>
<comment type="subcellular location">
    <subcellularLocation>
        <location evidence="1">Cytoplasm</location>
    </subcellularLocation>
</comment>
<dbReference type="PANTHER" id="PTHR47738:SF2">
    <property type="entry name" value="PTS SYSTEM FRUCTOSE-LIKE EIIA COMPONENT"/>
    <property type="match status" value="1"/>
</dbReference>
<feature type="domain" description="PTS EIIA type-2" evidence="3">
    <location>
        <begin position="5"/>
        <end position="151"/>
    </location>
</feature>
<gene>
    <name evidence="4" type="ORF">BROFUL_01976</name>
</gene>
<dbReference type="PROSITE" id="PS51094">
    <property type="entry name" value="PTS_EIIA_TYPE_2"/>
    <property type="match status" value="1"/>
</dbReference>
<organism evidence="4 5">
    <name type="scientific">Candidatus Brocadia fulgida</name>
    <dbReference type="NCBI Taxonomy" id="380242"/>
    <lineage>
        <taxon>Bacteria</taxon>
        <taxon>Pseudomonadati</taxon>
        <taxon>Planctomycetota</taxon>
        <taxon>Candidatus Brocadiia</taxon>
        <taxon>Candidatus Brocadiales</taxon>
        <taxon>Candidatus Brocadiaceae</taxon>
        <taxon>Candidatus Brocadia</taxon>
    </lineage>
</organism>
<dbReference type="GO" id="GO:0005737">
    <property type="term" value="C:cytoplasm"/>
    <property type="evidence" value="ECO:0007669"/>
    <property type="project" value="UniProtKB-SubCell"/>
</dbReference>
<comment type="caution">
    <text evidence="4">The sequence shown here is derived from an EMBL/GenBank/DDBJ whole genome shotgun (WGS) entry which is preliminary data.</text>
</comment>
<dbReference type="InterPro" id="IPR002178">
    <property type="entry name" value="PTS_EIIA_type-2_dom"/>
</dbReference>
<dbReference type="Pfam" id="PF00359">
    <property type="entry name" value="PTS_EIIA_2"/>
    <property type="match status" value="1"/>
</dbReference>
<keyword evidence="5" id="KW-1185">Reference proteome</keyword>
<dbReference type="Gene3D" id="3.40.930.10">
    <property type="entry name" value="Mannitol-specific EII, Chain A"/>
    <property type="match status" value="1"/>
</dbReference>
<keyword evidence="2" id="KW-0808">Transferase</keyword>
<evidence type="ECO:0000313" key="4">
    <source>
        <dbReference type="EMBL" id="KKO19316.1"/>
    </source>
</evidence>
<name>A0A0M2UWH2_9BACT</name>
<sequence length="156" mass="17335">MKLTDFIVEEAIITEIKATEKEAVIREMVCSLRDSQKIHSKDVENIIKSLIKREELGSTGIGKGVAVPHTKHDCIKKIMGTIARSTNGVDFNALDGEPVYLFFLLLSPNDSAGAHLAALERISTVIRDNDFRRFLREANGKNGMVEILREVDGIQV</sequence>
<protein>
    <submittedName>
        <fullName evidence="4">PTS system component</fullName>
    </submittedName>
</protein>
<dbReference type="FunFam" id="3.40.930.10:FF:000009">
    <property type="entry name" value="PTS system, fructose specific IIABC component"/>
    <property type="match status" value="1"/>
</dbReference>
<dbReference type="EMBL" id="LAQJ01000201">
    <property type="protein sequence ID" value="KKO19316.1"/>
    <property type="molecule type" value="Genomic_DNA"/>
</dbReference>
<evidence type="ECO:0000256" key="1">
    <source>
        <dbReference type="ARBA" id="ARBA00004496"/>
    </source>
</evidence>
<dbReference type="SUPFAM" id="SSF55804">
    <property type="entry name" value="Phoshotransferase/anion transport protein"/>
    <property type="match status" value="1"/>
</dbReference>
<accession>A0A0M2UWH2</accession>
<dbReference type="AlphaFoldDB" id="A0A0M2UWH2"/>
<dbReference type="PANTHER" id="PTHR47738">
    <property type="entry name" value="PTS SYSTEM FRUCTOSE-LIKE EIIA COMPONENT-RELATED"/>
    <property type="match status" value="1"/>
</dbReference>
<evidence type="ECO:0000256" key="2">
    <source>
        <dbReference type="ARBA" id="ARBA00022679"/>
    </source>
</evidence>
<dbReference type="InterPro" id="IPR051541">
    <property type="entry name" value="PTS_SugarTrans_NitroReg"/>
</dbReference>
<evidence type="ECO:0000313" key="5">
    <source>
        <dbReference type="Proteomes" id="UP000034954"/>
    </source>
</evidence>
<dbReference type="InterPro" id="IPR016152">
    <property type="entry name" value="PTrfase/Anion_transptr"/>
</dbReference>
<proteinExistence type="predicted"/>
<dbReference type="Proteomes" id="UP000034954">
    <property type="component" value="Unassembled WGS sequence"/>
</dbReference>
<evidence type="ECO:0000259" key="3">
    <source>
        <dbReference type="PROSITE" id="PS51094"/>
    </source>
</evidence>